<keyword evidence="3 5" id="KW-1133">Transmembrane helix</keyword>
<dbReference type="EMBL" id="JACHBI010000007">
    <property type="protein sequence ID" value="MBB5575074.1"/>
    <property type="molecule type" value="Genomic_DNA"/>
</dbReference>
<comment type="caution">
    <text evidence="7">The sequence shown here is derived from an EMBL/GenBank/DDBJ whole genome shotgun (WGS) entry which is preliminary data.</text>
</comment>
<dbReference type="RefSeq" id="WP_107106897.1">
    <property type="nucleotide sequence ID" value="NZ_JACHBI010000007.1"/>
</dbReference>
<dbReference type="GO" id="GO:0016020">
    <property type="term" value="C:membrane"/>
    <property type="evidence" value="ECO:0007669"/>
    <property type="project" value="UniProtKB-SubCell"/>
</dbReference>
<evidence type="ECO:0000313" key="7">
    <source>
        <dbReference type="EMBL" id="MBB5575074.1"/>
    </source>
</evidence>
<feature type="transmembrane region" description="Helical" evidence="5">
    <location>
        <begin position="48"/>
        <end position="80"/>
    </location>
</feature>
<keyword evidence="8" id="KW-1185">Reference proteome</keyword>
<keyword evidence="4 5" id="KW-0472">Membrane</keyword>
<dbReference type="InterPro" id="IPR007829">
    <property type="entry name" value="TM2"/>
</dbReference>
<dbReference type="AlphaFoldDB" id="A0A7W9D256"/>
<sequence length="126" mass="14050">MALSTQEQILIEQRVTNEAKSVGAAYLLWFFLGTLGAHRFYLGRTGSAVAQLILCVVGWLTTFLIIGFALLTVLGIWWIVDAFLISAMISEQKEEIRQRLTDQALRTNQQAEQAKRTVISAHGQNA</sequence>
<evidence type="ECO:0000256" key="2">
    <source>
        <dbReference type="ARBA" id="ARBA00022692"/>
    </source>
</evidence>
<gene>
    <name evidence="7" type="ORF">GGD50_003703</name>
</gene>
<reference evidence="7 8" key="1">
    <citation type="submission" date="2020-08" db="EMBL/GenBank/DDBJ databases">
        <title>Genomic Encyclopedia of Type Strains, Phase IV (KMG-V): Genome sequencing to study the core and pangenomes of soil and plant-associated prokaryotes.</title>
        <authorList>
            <person name="Whitman W."/>
        </authorList>
    </citation>
    <scope>NUCLEOTIDE SEQUENCE [LARGE SCALE GENOMIC DNA]</scope>
    <source>
        <strain evidence="7 8">SEMIA 4064</strain>
    </source>
</reference>
<feature type="transmembrane region" description="Helical" evidence="5">
    <location>
        <begin position="21"/>
        <end position="42"/>
    </location>
</feature>
<evidence type="ECO:0000256" key="4">
    <source>
        <dbReference type="ARBA" id="ARBA00023136"/>
    </source>
</evidence>
<comment type="subcellular location">
    <subcellularLocation>
        <location evidence="1">Membrane</location>
        <topology evidence="1">Multi-pass membrane protein</topology>
    </subcellularLocation>
</comment>
<keyword evidence="2 5" id="KW-0812">Transmembrane</keyword>
<evidence type="ECO:0000256" key="1">
    <source>
        <dbReference type="ARBA" id="ARBA00004141"/>
    </source>
</evidence>
<dbReference type="Pfam" id="PF05154">
    <property type="entry name" value="TM2"/>
    <property type="match status" value="1"/>
</dbReference>
<dbReference type="PANTHER" id="PTHR21016">
    <property type="entry name" value="BETA-AMYLOID BINDING PROTEIN-RELATED"/>
    <property type="match status" value="1"/>
</dbReference>
<protein>
    <submittedName>
        <fullName evidence="7">TM2 domain-containing membrane protein YozV</fullName>
    </submittedName>
</protein>
<name>A0A7W9D256_9HYPH</name>
<dbReference type="Proteomes" id="UP000549882">
    <property type="component" value="Unassembled WGS sequence"/>
</dbReference>
<evidence type="ECO:0000256" key="5">
    <source>
        <dbReference type="SAM" id="Phobius"/>
    </source>
</evidence>
<feature type="domain" description="TM2" evidence="6">
    <location>
        <begin position="19"/>
        <end position="68"/>
    </location>
</feature>
<accession>A0A7W9D256</accession>
<evidence type="ECO:0000259" key="6">
    <source>
        <dbReference type="Pfam" id="PF05154"/>
    </source>
</evidence>
<proteinExistence type="predicted"/>
<organism evidence="7 8">
    <name type="scientific">Rhizobium paranaense</name>
    <dbReference type="NCBI Taxonomy" id="1650438"/>
    <lineage>
        <taxon>Bacteria</taxon>
        <taxon>Pseudomonadati</taxon>
        <taxon>Pseudomonadota</taxon>
        <taxon>Alphaproteobacteria</taxon>
        <taxon>Hyphomicrobiales</taxon>
        <taxon>Rhizobiaceae</taxon>
        <taxon>Rhizobium/Agrobacterium group</taxon>
        <taxon>Rhizobium</taxon>
    </lineage>
</organism>
<dbReference type="PANTHER" id="PTHR21016:SF25">
    <property type="entry name" value="TM2 DOMAIN-CONTAINING PROTEIN DDB_G0277895-RELATED"/>
    <property type="match status" value="1"/>
</dbReference>
<evidence type="ECO:0000313" key="8">
    <source>
        <dbReference type="Proteomes" id="UP000549882"/>
    </source>
</evidence>
<dbReference type="InterPro" id="IPR050932">
    <property type="entry name" value="TM2D1-3-like"/>
</dbReference>
<evidence type="ECO:0000256" key="3">
    <source>
        <dbReference type="ARBA" id="ARBA00022989"/>
    </source>
</evidence>